<evidence type="ECO:0000313" key="8">
    <source>
        <dbReference type="Proteomes" id="UP000199577"/>
    </source>
</evidence>
<evidence type="ECO:0000256" key="4">
    <source>
        <dbReference type="ARBA" id="ARBA00023136"/>
    </source>
</evidence>
<evidence type="ECO:0000259" key="6">
    <source>
        <dbReference type="PROSITE" id="PS50850"/>
    </source>
</evidence>
<dbReference type="PROSITE" id="PS50850">
    <property type="entry name" value="MFS"/>
    <property type="match status" value="1"/>
</dbReference>
<dbReference type="PANTHER" id="PTHR23514:SF13">
    <property type="entry name" value="INNER MEMBRANE PROTEIN YBJJ"/>
    <property type="match status" value="1"/>
</dbReference>
<evidence type="ECO:0000256" key="3">
    <source>
        <dbReference type="ARBA" id="ARBA00022989"/>
    </source>
</evidence>
<sequence length="403" mass="42862">MAPPSIPVPKQEAPELTGQENPIVSRTRIRIAVSLFYFGQGLAFASWASRIPDIKAALHLSDAQLGTLLFALPVGQLVTMPLSGRLVTKYGSERVLRVAAPLYALVLTCIGLAGSAWQLGAALLAFGVVGNMCNIAVNTQGVAAEKMYGRSIMTSFHGAWSIAGFTGALIGLLMINLHVGPYAHFWIITVLVAANTWLNHRHLVQGVVTQPKKTGLFIKPDSTLFQLGVIGFCSMAAEGAMFDWSGVYFKDIVQAPQSLVVVGYASFMVMMALGRFIGDWAIRRIGRKTLLQISGCFIFMGMGISVLFPNIGAATAGFMLVGLGVACIVPSVYSAAGRNDKIPPGVALAMVSSVAYLGFLMGPPLIGYIAELASLRYSYAVIALAGLLITTMVSRTKVIRNGD</sequence>
<comment type="subcellular location">
    <subcellularLocation>
        <location evidence="1">Membrane</location>
        <topology evidence="1">Multi-pass membrane protein</topology>
    </subcellularLocation>
</comment>
<evidence type="ECO:0000256" key="2">
    <source>
        <dbReference type="ARBA" id="ARBA00022692"/>
    </source>
</evidence>
<feature type="transmembrane region" description="Helical" evidence="5">
    <location>
        <begin position="183"/>
        <end position="203"/>
    </location>
</feature>
<feature type="transmembrane region" description="Helical" evidence="5">
    <location>
        <begin position="314"/>
        <end position="333"/>
    </location>
</feature>
<proteinExistence type="predicted"/>
<accession>A0A1I1JFE1</accession>
<keyword evidence="2 5" id="KW-0812">Transmembrane</keyword>
<feature type="transmembrane region" description="Helical" evidence="5">
    <location>
        <begin position="259"/>
        <end position="278"/>
    </location>
</feature>
<feature type="transmembrane region" description="Helical" evidence="5">
    <location>
        <begin position="290"/>
        <end position="308"/>
    </location>
</feature>
<dbReference type="Pfam" id="PF07690">
    <property type="entry name" value="MFS_1"/>
    <property type="match status" value="1"/>
</dbReference>
<dbReference type="InterPro" id="IPR011701">
    <property type="entry name" value="MFS"/>
</dbReference>
<dbReference type="Proteomes" id="UP000199577">
    <property type="component" value="Unassembled WGS sequence"/>
</dbReference>
<evidence type="ECO:0000256" key="5">
    <source>
        <dbReference type="SAM" id="Phobius"/>
    </source>
</evidence>
<dbReference type="InterPro" id="IPR036259">
    <property type="entry name" value="MFS_trans_sf"/>
</dbReference>
<dbReference type="STRING" id="623281.SAMN05421747_11143"/>
<evidence type="ECO:0000256" key="1">
    <source>
        <dbReference type="ARBA" id="ARBA00004141"/>
    </source>
</evidence>
<dbReference type="InterPro" id="IPR051788">
    <property type="entry name" value="MFS_Transporter"/>
</dbReference>
<feature type="domain" description="Major facilitator superfamily (MFS) profile" evidence="6">
    <location>
        <begin position="223"/>
        <end position="403"/>
    </location>
</feature>
<gene>
    <name evidence="7" type="ORF">SAMN05421747_11143</name>
</gene>
<protein>
    <submittedName>
        <fullName evidence="7">Fucose permease</fullName>
    </submittedName>
</protein>
<dbReference type="SUPFAM" id="SSF103473">
    <property type="entry name" value="MFS general substrate transporter"/>
    <property type="match status" value="1"/>
</dbReference>
<keyword evidence="3 5" id="KW-1133">Transmembrane helix</keyword>
<feature type="transmembrane region" description="Helical" evidence="5">
    <location>
        <begin position="376"/>
        <end position="394"/>
    </location>
</feature>
<name>A0A1I1JFE1_9SPHI</name>
<feature type="transmembrane region" description="Helical" evidence="5">
    <location>
        <begin position="158"/>
        <end position="177"/>
    </location>
</feature>
<feature type="transmembrane region" description="Helical" evidence="5">
    <location>
        <begin position="119"/>
        <end position="137"/>
    </location>
</feature>
<reference evidence="7 8" key="1">
    <citation type="submission" date="2016-10" db="EMBL/GenBank/DDBJ databases">
        <authorList>
            <person name="de Groot N.N."/>
        </authorList>
    </citation>
    <scope>NUCLEOTIDE SEQUENCE [LARGE SCALE GENOMIC DNA]</scope>
    <source>
        <strain evidence="7 8">DSM 22900</strain>
    </source>
</reference>
<dbReference type="GO" id="GO:0022857">
    <property type="term" value="F:transmembrane transporter activity"/>
    <property type="evidence" value="ECO:0007669"/>
    <property type="project" value="InterPro"/>
</dbReference>
<dbReference type="EMBL" id="FOLL01000011">
    <property type="protein sequence ID" value="SFC44150.1"/>
    <property type="molecule type" value="Genomic_DNA"/>
</dbReference>
<keyword evidence="4 5" id="KW-0472">Membrane</keyword>
<evidence type="ECO:0000313" key="7">
    <source>
        <dbReference type="EMBL" id="SFC44150.1"/>
    </source>
</evidence>
<dbReference type="PANTHER" id="PTHR23514">
    <property type="entry name" value="BYPASS OF STOP CODON PROTEIN 6"/>
    <property type="match status" value="1"/>
</dbReference>
<dbReference type="CDD" id="cd17393">
    <property type="entry name" value="MFS_MosC_like"/>
    <property type="match status" value="1"/>
</dbReference>
<dbReference type="GO" id="GO:0016020">
    <property type="term" value="C:membrane"/>
    <property type="evidence" value="ECO:0007669"/>
    <property type="project" value="UniProtKB-SubCell"/>
</dbReference>
<feature type="transmembrane region" description="Helical" evidence="5">
    <location>
        <begin position="68"/>
        <end position="88"/>
    </location>
</feature>
<dbReference type="InterPro" id="IPR020846">
    <property type="entry name" value="MFS_dom"/>
</dbReference>
<feature type="transmembrane region" description="Helical" evidence="5">
    <location>
        <begin position="345"/>
        <end position="370"/>
    </location>
</feature>
<organism evidence="7 8">
    <name type="scientific">Parapedobacter composti</name>
    <dbReference type="NCBI Taxonomy" id="623281"/>
    <lineage>
        <taxon>Bacteria</taxon>
        <taxon>Pseudomonadati</taxon>
        <taxon>Bacteroidota</taxon>
        <taxon>Sphingobacteriia</taxon>
        <taxon>Sphingobacteriales</taxon>
        <taxon>Sphingobacteriaceae</taxon>
        <taxon>Parapedobacter</taxon>
    </lineage>
</organism>
<dbReference type="Gene3D" id="1.20.1250.20">
    <property type="entry name" value="MFS general substrate transporter like domains"/>
    <property type="match status" value="2"/>
</dbReference>
<feature type="transmembrane region" description="Helical" evidence="5">
    <location>
        <begin position="224"/>
        <end position="247"/>
    </location>
</feature>
<keyword evidence="8" id="KW-1185">Reference proteome</keyword>
<dbReference type="AlphaFoldDB" id="A0A1I1JFE1"/>
<feature type="transmembrane region" description="Helical" evidence="5">
    <location>
        <begin position="29"/>
        <end position="48"/>
    </location>
</feature>
<feature type="transmembrane region" description="Helical" evidence="5">
    <location>
        <begin position="95"/>
        <end position="113"/>
    </location>
</feature>